<organism evidence="2 3">
    <name type="scientific">Kaistia nematophila</name>
    <dbReference type="NCBI Taxonomy" id="2994654"/>
    <lineage>
        <taxon>Bacteria</taxon>
        <taxon>Pseudomonadati</taxon>
        <taxon>Pseudomonadota</taxon>
        <taxon>Alphaproteobacteria</taxon>
        <taxon>Hyphomicrobiales</taxon>
        <taxon>Kaistiaceae</taxon>
        <taxon>Kaistia</taxon>
    </lineage>
</organism>
<dbReference type="Gene3D" id="3.10.450.50">
    <property type="match status" value="1"/>
</dbReference>
<accession>A0A9X3E0N0</accession>
<comment type="caution">
    <text evidence="2">The sequence shown here is derived from an EMBL/GenBank/DDBJ whole genome shotgun (WGS) entry which is preliminary data.</text>
</comment>
<protein>
    <submittedName>
        <fullName evidence="2">Nuclear transport factor 2 family protein</fullName>
    </submittedName>
</protein>
<feature type="domain" description="SnoaL-like" evidence="1">
    <location>
        <begin position="8"/>
        <end position="109"/>
    </location>
</feature>
<name>A0A9X3E0N0_9HYPH</name>
<dbReference type="Proteomes" id="UP001144805">
    <property type="component" value="Unassembled WGS sequence"/>
</dbReference>
<dbReference type="EMBL" id="JAPKNK010000002">
    <property type="protein sequence ID" value="MCX5569144.1"/>
    <property type="molecule type" value="Genomic_DNA"/>
</dbReference>
<dbReference type="InterPro" id="IPR032710">
    <property type="entry name" value="NTF2-like_dom_sf"/>
</dbReference>
<dbReference type="InterPro" id="IPR037401">
    <property type="entry name" value="SnoaL-like"/>
</dbReference>
<gene>
    <name evidence="2" type="ORF">OSH07_08050</name>
</gene>
<proteinExistence type="predicted"/>
<dbReference type="SUPFAM" id="SSF54427">
    <property type="entry name" value="NTF2-like"/>
    <property type="match status" value="1"/>
</dbReference>
<keyword evidence="3" id="KW-1185">Reference proteome</keyword>
<dbReference type="RefSeq" id="WP_266338094.1">
    <property type="nucleotide sequence ID" value="NZ_JAPKNK010000002.1"/>
</dbReference>
<sequence>MTNTAALVERYIASWNETDAAKRRDLIAATFTEEAAYVDPMMKSQGHGGIDQMLAAVQERFTGLRIKQVGKVDAYEDRVRFSWELGPEGGPSVAGGTDFATIEAGRLASVVGFLDFAPGA</sequence>
<evidence type="ECO:0000313" key="2">
    <source>
        <dbReference type="EMBL" id="MCX5569144.1"/>
    </source>
</evidence>
<dbReference type="Pfam" id="PF12680">
    <property type="entry name" value="SnoaL_2"/>
    <property type="match status" value="1"/>
</dbReference>
<reference evidence="2" key="1">
    <citation type="submission" date="2022-11" db="EMBL/GenBank/DDBJ databases">
        <title>Biodiversity and phylogenetic relationships of bacteria.</title>
        <authorList>
            <person name="Machado R.A.R."/>
            <person name="Bhat A."/>
            <person name="Loulou A."/>
            <person name="Kallel S."/>
        </authorList>
    </citation>
    <scope>NUCLEOTIDE SEQUENCE</scope>
    <source>
        <strain evidence="2">K-TC2</strain>
    </source>
</reference>
<evidence type="ECO:0000313" key="3">
    <source>
        <dbReference type="Proteomes" id="UP001144805"/>
    </source>
</evidence>
<evidence type="ECO:0000259" key="1">
    <source>
        <dbReference type="Pfam" id="PF12680"/>
    </source>
</evidence>
<dbReference type="AlphaFoldDB" id="A0A9X3E0N0"/>